<comment type="caution">
    <text evidence="1">The sequence shown here is derived from an EMBL/GenBank/DDBJ whole genome shotgun (WGS) entry which is preliminary data.</text>
</comment>
<dbReference type="EMBL" id="UWOC01000172">
    <property type="protein sequence ID" value="VCU10561.1"/>
    <property type="molecule type" value="Genomic_DNA"/>
</dbReference>
<dbReference type="InterPro" id="IPR042184">
    <property type="entry name" value="YqeY/Aim41_N"/>
</dbReference>
<dbReference type="Proteomes" id="UP000289200">
    <property type="component" value="Unassembled WGS sequence"/>
</dbReference>
<keyword evidence="2" id="KW-1185">Reference proteome</keyword>
<evidence type="ECO:0000313" key="2">
    <source>
        <dbReference type="Proteomes" id="UP000289200"/>
    </source>
</evidence>
<gene>
    <name evidence="1" type="ORF">RHODGE_RHODGE_03760</name>
</gene>
<reference evidence="2" key="1">
    <citation type="submission" date="2018-10" db="EMBL/GenBank/DDBJ databases">
        <authorList>
            <person name="Peiro R."/>
            <person name="Begona"/>
            <person name="Cbmso G."/>
            <person name="Lopez M."/>
            <person name="Gonzalez S."/>
            <person name="Sacristan E."/>
            <person name="Castillo E."/>
        </authorList>
    </citation>
    <scope>NUCLEOTIDE SEQUENCE [LARGE SCALE GENOMIC DNA]</scope>
</reference>
<organism evidence="1 2">
    <name type="scientific">Rhodoplanes serenus</name>
    <dbReference type="NCBI Taxonomy" id="200615"/>
    <lineage>
        <taxon>Bacteria</taxon>
        <taxon>Pseudomonadati</taxon>
        <taxon>Pseudomonadota</taxon>
        <taxon>Alphaproteobacteria</taxon>
        <taxon>Hyphomicrobiales</taxon>
        <taxon>Nitrobacteraceae</taxon>
        <taxon>Rhodoplanes</taxon>
    </lineage>
</organism>
<evidence type="ECO:0000313" key="1">
    <source>
        <dbReference type="EMBL" id="VCU10561.1"/>
    </source>
</evidence>
<name>A0A3S4BYD2_9BRAD</name>
<sequence>MDGGTRMKTRLRADLCAAMKRGGRREAALVRSLIAALDNAEAVPARPEQASLVRHDFGSRSADVERRRLSDQQVRDVLASEIEQRERAAAELDRLGEREQAALLRADALSATRYLAG</sequence>
<evidence type="ECO:0008006" key="3">
    <source>
        <dbReference type="Google" id="ProtNLM"/>
    </source>
</evidence>
<dbReference type="Gene3D" id="1.10.1510.10">
    <property type="entry name" value="Uncharacterised protein YqeY/AIM41 PF09424, N-terminal domain"/>
    <property type="match status" value="1"/>
</dbReference>
<dbReference type="AlphaFoldDB" id="A0A3S4BYD2"/>
<protein>
    <recommendedName>
        <fullName evidence="3">GatB/YqeY domain-containing protein</fullName>
    </recommendedName>
</protein>
<accession>A0A3S4BYD2</accession>
<proteinExistence type="predicted"/>